<comment type="caution">
    <text evidence="1">The sequence shown here is derived from an EMBL/GenBank/DDBJ whole genome shotgun (WGS) entry which is preliminary data.</text>
</comment>
<evidence type="ECO:0000313" key="1">
    <source>
        <dbReference type="EMBL" id="CAB1461150.1"/>
    </source>
</evidence>
<dbReference type="AlphaFoldDB" id="A0A9N7W4C6"/>
<keyword evidence="2" id="KW-1185">Reference proteome</keyword>
<sequence>MPISTERETDRRRVTAVIQNRLVEGAVKFPSCRLLQMVSGLRHDGAGFTDRPDVTEEEFTFAHKHSEKTRCVIWGINWFEVVVERRALGILGKLLSINPENPLHPLVDRQRSTDCPQQ</sequence>
<gene>
    <name evidence="1" type="ORF">PLEPLA_LOCUS49025</name>
</gene>
<evidence type="ECO:0000313" key="2">
    <source>
        <dbReference type="Proteomes" id="UP001153269"/>
    </source>
</evidence>
<protein>
    <submittedName>
        <fullName evidence="1">Uncharacterized protein</fullName>
    </submittedName>
</protein>
<reference evidence="1" key="1">
    <citation type="submission" date="2020-03" db="EMBL/GenBank/DDBJ databases">
        <authorList>
            <person name="Weist P."/>
        </authorList>
    </citation>
    <scope>NUCLEOTIDE SEQUENCE</scope>
</reference>
<dbReference type="EMBL" id="CADEAL010004512">
    <property type="protein sequence ID" value="CAB1461150.1"/>
    <property type="molecule type" value="Genomic_DNA"/>
</dbReference>
<accession>A0A9N7W4C6</accession>
<proteinExistence type="predicted"/>
<name>A0A9N7W4C6_PLEPL</name>
<organism evidence="1 2">
    <name type="scientific">Pleuronectes platessa</name>
    <name type="common">European plaice</name>
    <dbReference type="NCBI Taxonomy" id="8262"/>
    <lineage>
        <taxon>Eukaryota</taxon>
        <taxon>Metazoa</taxon>
        <taxon>Chordata</taxon>
        <taxon>Craniata</taxon>
        <taxon>Vertebrata</taxon>
        <taxon>Euteleostomi</taxon>
        <taxon>Actinopterygii</taxon>
        <taxon>Neopterygii</taxon>
        <taxon>Teleostei</taxon>
        <taxon>Neoteleostei</taxon>
        <taxon>Acanthomorphata</taxon>
        <taxon>Carangaria</taxon>
        <taxon>Pleuronectiformes</taxon>
        <taxon>Pleuronectoidei</taxon>
        <taxon>Pleuronectidae</taxon>
        <taxon>Pleuronectes</taxon>
    </lineage>
</organism>
<dbReference type="Proteomes" id="UP001153269">
    <property type="component" value="Unassembled WGS sequence"/>
</dbReference>